<comment type="caution">
    <text evidence="1">The sequence shown here is derived from an EMBL/GenBank/DDBJ whole genome shotgun (WGS) entry which is preliminary data.</text>
</comment>
<accession>A0A1R2B1N8</accession>
<reference evidence="1 2" key="1">
    <citation type="submission" date="2016-11" db="EMBL/GenBank/DDBJ databases">
        <title>The macronuclear genome of Stentor coeruleus: a giant cell with tiny introns.</title>
        <authorList>
            <person name="Slabodnick M."/>
            <person name="Ruby J.G."/>
            <person name="Reiff S.B."/>
            <person name="Swart E.C."/>
            <person name="Gosai S."/>
            <person name="Prabakaran S."/>
            <person name="Witkowska E."/>
            <person name="Larue G.E."/>
            <person name="Fisher S."/>
            <person name="Freeman R.M."/>
            <person name="Gunawardena J."/>
            <person name="Chu W."/>
            <person name="Stover N.A."/>
            <person name="Gregory B.D."/>
            <person name="Nowacki M."/>
            <person name="Derisi J."/>
            <person name="Roy S.W."/>
            <person name="Marshall W.F."/>
            <person name="Sood P."/>
        </authorList>
    </citation>
    <scope>NUCLEOTIDE SEQUENCE [LARGE SCALE GENOMIC DNA]</scope>
    <source>
        <strain evidence="1">WM001</strain>
    </source>
</reference>
<sequence length="140" mass="16011">METYFPQLSLINPNDQICSSCNTSKLCISFICKHNWCDNCFCEQLKNKLKNCIKALRINPESLNGKYSYIGCIMNCEESKLALPVEWVEELFINRNEQEIANLLSICRTFFSGIPTYFKNCDQCNATHSGVSKDVKCINS</sequence>
<dbReference type="OrthoDB" id="7683421at2759"/>
<dbReference type="Proteomes" id="UP000187209">
    <property type="component" value="Unassembled WGS sequence"/>
</dbReference>
<evidence type="ECO:0000313" key="1">
    <source>
        <dbReference type="EMBL" id="OMJ70694.1"/>
    </source>
</evidence>
<evidence type="ECO:0000313" key="2">
    <source>
        <dbReference type="Proteomes" id="UP000187209"/>
    </source>
</evidence>
<dbReference type="EMBL" id="MPUH01001061">
    <property type="protein sequence ID" value="OMJ70694.1"/>
    <property type="molecule type" value="Genomic_DNA"/>
</dbReference>
<keyword evidence="2" id="KW-1185">Reference proteome</keyword>
<protein>
    <submittedName>
        <fullName evidence="1">Uncharacterized protein</fullName>
    </submittedName>
</protein>
<dbReference type="AlphaFoldDB" id="A0A1R2B1N8"/>
<proteinExistence type="predicted"/>
<gene>
    <name evidence="1" type="ORF">SteCoe_31254</name>
</gene>
<organism evidence="1 2">
    <name type="scientific">Stentor coeruleus</name>
    <dbReference type="NCBI Taxonomy" id="5963"/>
    <lineage>
        <taxon>Eukaryota</taxon>
        <taxon>Sar</taxon>
        <taxon>Alveolata</taxon>
        <taxon>Ciliophora</taxon>
        <taxon>Postciliodesmatophora</taxon>
        <taxon>Heterotrichea</taxon>
        <taxon>Heterotrichida</taxon>
        <taxon>Stentoridae</taxon>
        <taxon>Stentor</taxon>
    </lineage>
</organism>
<name>A0A1R2B1N8_9CILI</name>